<comment type="caution">
    <text evidence="1">The sequence shown here is derived from an EMBL/GenBank/DDBJ whole genome shotgun (WGS) entry which is preliminary data.</text>
</comment>
<protein>
    <submittedName>
        <fullName evidence="1">Uncharacterized protein</fullName>
    </submittedName>
</protein>
<organism evidence="1 2">
    <name type="scientific">Caenorhabditis angaria</name>
    <dbReference type="NCBI Taxonomy" id="860376"/>
    <lineage>
        <taxon>Eukaryota</taxon>
        <taxon>Metazoa</taxon>
        <taxon>Ecdysozoa</taxon>
        <taxon>Nematoda</taxon>
        <taxon>Chromadorea</taxon>
        <taxon>Rhabditida</taxon>
        <taxon>Rhabditina</taxon>
        <taxon>Rhabditomorpha</taxon>
        <taxon>Rhabditoidea</taxon>
        <taxon>Rhabditidae</taxon>
        <taxon>Peloderinae</taxon>
        <taxon>Caenorhabditis</taxon>
    </lineage>
</organism>
<gene>
    <name evidence="1" type="ORF">CAMP_LOCUS16659</name>
</gene>
<evidence type="ECO:0000313" key="1">
    <source>
        <dbReference type="EMBL" id="CAI5454022.1"/>
    </source>
</evidence>
<keyword evidence="2" id="KW-1185">Reference proteome</keyword>
<proteinExistence type="predicted"/>
<dbReference type="AlphaFoldDB" id="A0A9P1IZC4"/>
<evidence type="ECO:0000313" key="2">
    <source>
        <dbReference type="Proteomes" id="UP001152747"/>
    </source>
</evidence>
<sequence>MESGAAENQSKHQRFAGRPFSQHVFRFKFAVNKTSSDVPKNRQEPRLFQIFLSQAKFGSVVRLAEDHGADGKPKQASRIFSLAFYLPSSSEVWTGGENCSRLKAEPRKINQAPRICRPAVYSTYALVRFEIVKHFV</sequence>
<name>A0A9P1IZC4_9PELO</name>
<dbReference type="EMBL" id="CANHGI010000006">
    <property type="protein sequence ID" value="CAI5454022.1"/>
    <property type="molecule type" value="Genomic_DNA"/>
</dbReference>
<dbReference type="Proteomes" id="UP001152747">
    <property type="component" value="Unassembled WGS sequence"/>
</dbReference>
<reference evidence="1" key="1">
    <citation type="submission" date="2022-11" db="EMBL/GenBank/DDBJ databases">
        <authorList>
            <person name="Kikuchi T."/>
        </authorList>
    </citation>
    <scope>NUCLEOTIDE SEQUENCE</scope>
    <source>
        <strain evidence="1">PS1010</strain>
    </source>
</reference>
<accession>A0A9P1IZC4</accession>